<gene>
    <name evidence="2" type="ORF">AVDCRST_MAG73-313</name>
</gene>
<proteinExistence type="predicted"/>
<feature type="region of interest" description="Disordered" evidence="1">
    <location>
        <begin position="1"/>
        <end position="43"/>
    </location>
</feature>
<feature type="non-terminal residue" evidence="2">
    <location>
        <position position="66"/>
    </location>
</feature>
<dbReference type="AlphaFoldDB" id="A0A6J4THD5"/>
<dbReference type="EMBL" id="CADCWE010000019">
    <property type="protein sequence ID" value="CAA9523284.1"/>
    <property type="molecule type" value="Genomic_DNA"/>
</dbReference>
<feature type="compositionally biased region" description="Basic and acidic residues" evidence="1">
    <location>
        <begin position="9"/>
        <end position="22"/>
    </location>
</feature>
<evidence type="ECO:0000256" key="1">
    <source>
        <dbReference type="SAM" id="MobiDB-lite"/>
    </source>
</evidence>
<feature type="non-terminal residue" evidence="2">
    <location>
        <position position="1"/>
    </location>
</feature>
<organism evidence="2">
    <name type="scientific">uncultured Thermomicrobiales bacterium</name>
    <dbReference type="NCBI Taxonomy" id="1645740"/>
    <lineage>
        <taxon>Bacteria</taxon>
        <taxon>Pseudomonadati</taxon>
        <taxon>Thermomicrobiota</taxon>
        <taxon>Thermomicrobia</taxon>
        <taxon>Thermomicrobiales</taxon>
        <taxon>environmental samples</taxon>
    </lineage>
</organism>
<reference evidence="2" key="1">
    <citation type="submission" date="2020-02" db="EMBL/GenBank/DDBJ databases">
        <authorList>
            <person name="Meier V. D."/>
        </authorList>
    </citation>
    <scope>NUCLEOTIDE SEQUENCE</scope>
    <source>
        <strain evidence="2">AVDCRST_MAG73</strain>
    </source>
</reference>
<accession>A0A6J4THD5</accession>
<evidence type="ECO:0000313" key="2">
    <source>
        <dbReference type="EMBL" id="CAA9523284.1"/>
    </source>
</evidence>
<sequence>WPAAASRPARSDAPDGRPDHRTGPPTGRARAMLPYDSTSSRLRRPRWAMAVARAPDATIGTRQRSS</sequence>
<protein>
    <submittedName>
        <fullName evidence="2">Uncharacterized protein</fullName>
    </submittedName>
</protein>
<name>A0A6J4THD5_9BACT</name>